<evidence type="ECO:0000313" key="2">
    <source>
        <dbReference type="Proteomes" id="UP000019486"/>
    </source>
</evidence>
<keyword evidence="2" id="KW-1185">Reference proteome</keyword>
<evidence type="ECO:0000313" key="1">
    <source>
        <dbReference type="EMBL" id="EWY35781.1"/>
    </source>
</evidence>
<accession>W9GSY6</accession>
<sequence>MGVAVYVIRLLDGLEALLRESVPAVGTLSKGSNAPLWNQRTTRQHKCQWAVLSG</sequence>
<dbReference type="EMBL" id="AVFL01000070">
    <property type="protein sequence ID" value="EWY35781.1"/>
    <property type="molecule type" value="Genomic_DNA"/>
</dbReference>
<protein>
    <submittedName>
        <fullName evidence="1">Uncharacterized protein</fullName>
    </submittedName>
</protein>
<gene>
    <name evidence="1" type="ORF">N825_34360</name>
</gene>
<reference evidence="1 2" key="1">
    <citation type="submission" date="2013-08" db="EMBL/GenBank/DDBJ databases">
        <title>The genome sequence of Skermanella stibiiresistens.</title>
        <authorList>
            <person name="Zhu W."/>
            <person name="Wang G."/>
        </authorList>
    </citation>
    <scope>NUCLEOTIDE SEQUENCE [LARGE SCALE GENOMIC DNA]</scope>
    <source>
        <strain evidence="1 2">SB22</strain>
    </source>
</reference>
<dbReference type="AlphaFoldDB" id="W9GSY6"/>
<comment type="caution">
    <text evidence="1">The sequence shown here is derived from an EMBL/GenBank/DDBJ whole genome shotgun (WGS) entry which is preliminary data.</text>
</comment>
<dbReference type="Proteomes" id="UP000019486">
    <property type="component" value="Unassembled WGS sequence"/>
</dbReference>
<name>W9GSY6_9PROT</name>
<proteinExistence type="predicted"/>
<organism evidence="1 2">
    <name type="scientific">Skermanella stibiiresistens SB22</name>
    <dbReference type="NCBI Taxonomy" id="1385369"/>
    <lineage>
        <taxon>Bacteria</taxon>
        <taxon>Pseudomonadati</taxon>
        <taxon>Pseudomonadota</taxon>
        <taxon>Alphaproteobacteria</taxon>
        <taxon>Rhodospirillales</taxon>
        <taxon>Azospirillaceae</taxon>
        <taxon>Skermanella</taxon>
    </lineage>
</organism>